<proteinExistence type="predicted"/>
<organism evidence="1 2">
    <name type="scientific">Chryseobacterium koreense CCUG 49689</name>
    <dbReference type="NCBI Taxonomy" id="1304281"/>
    <lineage>
        <taxon>Bacteria</taxon>
        <taxon>Pseudomonadati</taxon>
        <taxon>Bacteroidota</taxon>
        <taxon>Flavobacteriia</taxon>
        <taxon>Flavobacteriales</taxon>
        <taxon>Weeksellaceae</taxon>
        <taxon>Chryseobacterium group</taxon>
        <taxon>Chryseobacterium</taxon>
    </lineage>
</organism>
<dbReference type="PATRIC" id="fig|1304281.5.peg.1795"/>
<evidence type="ECO:0000313" key="2">
    <source>
        <dbReference type="Proteomes" id="UP000035900"/>
    </source>
</evidence>
<reference evidence="1 2" key="1">
    <citation type="journal article" date="2004" name="Int. J. Syst. Evol. Microbiol.">
        <title>Kaistella koreensis gen. nov., sp. nov., a novel member of the Chryseobacterium-Bergeyella-Riemerella branch.</title>
        <authorList>
            <person name="Kim M.K."/>
            <person name="Im W.T."/>
            <person name="Shin Y.K."/>
            <person name="Lim J.H."/>
            <person name="Kim S.H."/>
            <person name="Lee B.C."/>
            <person name="Park M.Y."/>
            <person name="Lee K.Y."/>
            <person name="Lee S.T."/>
        </authorList>
    </citation>
    <scope>NUCLEOTIDE SEQUENCE [LARGE SCALE GENOMIC DNA]</scope>
    <source>
        <strain evidence="1 2">CCUG 49689</strain>
    </source>
</reference>
<accession>A0A0J7IZD5</accession>
<protein>
    <submittedName>
        <fullName evidence="1">Uncharacterized protein</fullName>
    </submittedName>
</protein>
<dbReference type="STRING" id="1304281.ACM44_08360"/>
<name>A0A0J7IZD5_9FLAO</name>
<dbReference type="AlphaFoldDB" id="A0A0J7IZD5"/>
<gene>
    <name evidence="1" type="ORF">ACM44_08360</name>
</gene>
<sequence length="88" mass="10206">MSGSDDHCQKKIVPISNRRIRPNLKAGAVTPTGRNHGTLEIILLMMIQKIHFGKNENKMDSFHEWHGNNRSRCTKNRLHFLVQNIKFV</sequence>
<evidence type="ECO:0000313" key="1">
    <source>
        <dbReference type="EMBL" id="KMQ71181.1"/>
    </source>
</evidence>
<dbReference type="Proteomes" id="UP000035900">
    <property type="component" value="Unassembled WGS sequence"/>
</dbReference>
<keyword evidence="2" id="KW-1185">Reference proteome</keyword>
<dbReference type="EMBL" id="LFNG01000010">
    <property type="protein sequence ID" value="KMQ71181.1"/>
    <property type="molecule type" value="Genomic_DNA"/>
</dbReference>
<comment type="caution">
    <text evidence="1">The sequence shown here is derived from an EMBL/GenBank/DDBJ whole genome shotgun (WGS) entry which is preliminary data.</text>
</comment>